<dbReference type="Pfam" id="PF08712">
    <property type="entry name" value="Nfu_N"/>
    <property type="match status" value="1"/>
</dbReference>
<protein>
    <recommendedName>
        <fullName evidence="1">Scaffold protein Nfu/NifU N-terminal domain-containing protein</fullName>
    </recommendedName>
</protein>
<dbReference type="AlphaFoldDB" id="M1YYW3"/>
<feature type="domain" description="Scaffold protein Nfu/NifU N-terminal" evidence="1">
    <location>
        <begin position="17"/>
        <end position="102"/>
    </location>
</feature>
<evidence type="ECO:0000259" key="1">
    <source>
        <dbReference type="SMART" id="SM00932"/>
    </source>
</evidence>
<comment type="caution">
    <text evidence="2">The sequence shown here is derived from an EMBL/GenBank/DDBJ whole genome shotgun (WGS) entry which is preliminary data.</text>
</comment>
<dbReference type="Proteomes" id="UP000011704">
    <property type="component" value="Unassembled WGS sequence"/>
</dbReference>
<dbReference type="InterPro" id="IPR036498">
    <property type="entry name" value="Nfu/NifU_N_sf"/>
</dbReference>
<dbReference type="HOGENOM" id="CLU_179331_0_0_0"/>
<dbReference type="InterPro" id="IPR014824">
    <property type="entry name" value="Nfu/NifU_N"/>
</dbReference>
<reference evidence="2 3" key="1">
    <citation type="journal article" date="2013" name="Front. Microbiol.">
        <title>The genome of Nitrospina gracilis illuminates the metabolism and evolution of the major marine nitrite oxidizer.</title>
        <authorList>
            <person name="Luecker S."/>
            <person name="Nowka B."/>
            <person name="Rattei T."/>
            <person name="Spieck E."/>
            <person name="and Daims H."/>
        </authorList>
    </citation>
    <scope>NUCLEOTIDE SEQUENCE [LARGE SCALE GENOMIC DNA]</scope>
    <source>
        <strain evidence="2 3">3/211</strain>
    </source>
</reference>
<accession>M1YYW3</accession>
<dbReference type="EMBL" id="CAQJ01000054">
    <property type="protein sequence ID" value="CCQ90912.1"/>
    <property type="molecule type" value="Genomic_DNA"/>
</dbReference>
<dbReference type="Gene3D" id="3.30.1370.70">
    <property type="entry name" value="Scaffold protein Nfu/NifU, N-terminal domain"/>
    <property type="match status" value="1"/>
</dbReference>
<name>M1YYW3_NITG3</name>
<evidence type="ECO:0000313" key="2">
    <source>
        <dbReference type="EMBL" id="CCQ90912.1"/>
    </source>
</evidence>
<evidence type="ECO:0000313" key="3">
    <source>
        <dbReference type="Proteomes" id="UP000011704"/>
    </source>
</evidence>
<dbReference type="InParanoid" id="M1YYW3"/>
<keyword evidence="3" id="KW-1185">Reference proteome</keyword>
<proteinExistence type="predicted"/>
<gene>
    <name evidence="2" type="ORF">NITGR_490015</name>
</gene>
<dbReference type="SMART" id="SM00932">
    <property type="entry name" value="Nfu_N"/>
    <property type="match status" value="1"/>
</dbReference>
<dbReference type="RefSeq" id="WP_005009052.1">
    <property type="nucleotide sequence ID" value="NZ_HG422173.1"/>
</dbReference>
<organism evidence="2 3">
    <name type="scientific">Nitrospina gracilis (strain 3/211)</name>
    <dbReference type="NCBI Taxonomy" id="1266370"/>
    <lineage>
        <taxon>Bacteria</taxon>
        <taxon>Pseudomonadati</taxon>
        <taxon>Nitrospinota/Tectimicrobiota group</taxon>
        <taxon>Nitrospinota</taxon>
        <taxon>Nitrospinia</taxon>
        <taxon>Nitrospinales</taxon>
        <taxon>Nitrospinaceae</taxon>
        <taxon>Nitrospina</taxon>
    </lineage>
</organism>
<dbReference type="STRING" id="1266370.NITGR_490015"/>
<dbReference type="SUPFAM" id="SSF110836">
    <property type="entry name" value="Hypothetical protein SAV1430"/>
    <property type="match status" value="1"/>
</dbReference>
<sequence>MLDTQNSQHEALMTLEVKAEVTRNPDLVTFRLNKTLIPPGTGLSFSGPEYAKDHPLANALFQIRGVKAVWILGNDVQVTKDENVRWGTMTSRIIETIKRIEG</sequence>